<proteinExistence type="predicted"/>
<dbReference type="AlphaFoldDB" id="A0A251VBS6"/>
<reference evidence="2" key="1">
    <citation type="journal article" date="2017" name="Nature">
        <title>The sunflower genome provides insights into oil metabolism, flowering and Asterid evolution.</title>
        <authorList>
            <person name="Badouin H."/>
            <person name="Gouzy J."/>
            <person name="Grassa C.J."/>
            <person name="Murat F."/>
            <person name="Staton S.E."/>
            <person name="Cottret L."/>
            <person name="Lelandais-Briere C."/>
            <person name="Owens G.L."/>
            <person name="Carrere S."/>
            <person name="Mayjonade B."/>
            <person name="Legrand L."/>
            <person name="Gill N."/>
            <person name="Kane N.C."/>
            <person name="Bowers J.E."/>
            <person name="Hubner S."/>
            <person name="Bellec A."/>
            <person name="Berard A."/>
            <person name="Berges H."/>
            <person name="Blanchet N."/>
            <person name="Boniface M.C."/>
            <person name="Brunel D."/>
            <person name="Catrice O."/>
            <person name="Chaidir N."/>
            <person name="Claudel C."/>
            <person name="Donnadieu C."/>
            <person name="Faraut T."/>
            <person name="Fievet G."/>
            <person name="Helmstetter N."/>
            <person name="King M."/>
            <person name="Knapp S.J."/>
            <person name="Lai Z."/>
            <person name="Le Paslier M.C."/>
            <person name="Lippi Y."/>
            <person name="Lorenzon L."/>
            <person name="Mandel J.R."/>
            <person name="Marage G."/>
            <person name="Marchand G."/>
            <person name="Marquand E."/>
            <person name="Bret-Mestries E."/>
            <person name="Morien E."/>
            <person name="Nambeesan S."/>
            <person name="Nguyen T."/>
            <person name="Pegot-Espagnet P."/>
            <person name="Pouilly N."/>
            <person name="Raftis F."/>
            <person name="Sallet E."/>
            <person name="Schiex T."/>
            <person name="Thomas J."/>
            <person name="Vandecasteele C."/>
            <person name="Vares D."/>
            <person name="Vear F."/>
            <person name="Vautrin S."/>
            <person name="Crespi M."/>
            <person name="Mangin B."/>
            <person name="Burke J.M."/>
            <person name="Salse J."/>
            <person name="Munos S."/>
            <person name="Vincourt P."/>
            <person name="Rieseberg L.H."/>
            <person name="Langlade N.B."/>
        </authorList>
    </citation>
    <scope>NUCLEOTIDE SEQUENCE [LARGE SCALE GENOMIC DNA]</scope>
    <source>
        <strain evidence="2">cv. SF193</strain>
    </source>
</reference>
<accession>A0A251VBS6</accession>
<evidence type="ECO:0000313" key="1">
    <source>
        <dbReference type="EMBL" id="OTG33045.1"/>
    </source>
</evidence>
<dbReference type="EMBL" id="CM007892">
    <property type="protein sequence ID" value="OTG33045.1"/>
    <property type="molecule type" value="Genomic_DNA"/>
</dbReference>
<sequence>MWFGSFCKFSSNSTGLTLSIISVNEKGNSKTIFKLQLYKIKDKDLRNDSL</sequence>
<gene>
    <name evidence="1" type="ORF">HannXRQ_Chr03g0093211</name>
</gene>
<protein>
    <submittedName>
        <fullName evidence="1">Uncharacterized protein</fullName>
    </submittedName>
</protein>
<organism evidence="1 2">
    <name type="scientific">Helianthus annuus</name>
    <name type="common">Common sunflower</name>
    <dbReference type="NCBI Taxonomy" id="4232"/>
    <lineage>
        <taxon>Eukaryota</taxon>
        <taxon>Viridiplantae</taxon>
        <taxon>Streptophyta</taxon>
        <taxon>Embryophyta</taxon>
        <taxon>Tracheophyta</taxon>
        <taxon>Spermatophyta</taxon>
        <taxon>Magnoliopsida</taxon>
        <taxon>eudicotyledons</taxon>
        <taxon>Gunneridae</taxon>
        <taxon>Pentapetalae</taxon>
        <taxon>asterids</taxon>
        <taxon>campanulids</taxon>
        <taxon>Asterales</taxon>
        <taxon>Asteraceae</taxon>
        <taxon>Asteroideae</taxon>
        <taxon>Heliantheae alliance</taxon>
        <taxon>Heliantheae</taxon>
        <taxon>Helianthus</taxon>
    </lineage>
</organism>
<dbReference type="InParanoid" id="A0A251VBS6"/>
<dbReference type="Proteomes" id="UP000215914">
    <property type="component" value="Chromosome 3"/>
</dbReference>
<name>A0A251VBS6_HELAN</name>
<evidence type="ECO:0000313" key="2">
    <source>
        <dbReference type="Proteomes" id="UP000215914"/>
    </source>
</evidence>
<keyword evidence="2" id="KW-1185">Reference proteome</keyword>